<evidence type="ECO:0000256" key="2">
    <source>
        <dbReference type="SAM" id="MobiDB-lite"/>
    </source>
</evidence>
<feature type="region of interest" description="Disordered" evidence="2">
    <location>
        <begin position="343"/>
        <end position="378"/>
    </location>
</feature>
<comment type="caution">
    <text evidence="4">The sequence shown here is derived from an EMBL/GenBank/DDBJ whole genome shotgun (WGS) entry which is preliminary data.</text>
</comment>
<reference evidence="4 5" key="1">
    <citation type="submission" date="2023-01" db="EMBL/GenBank/DDBJ databases">
        <title>Analysis of 21 Apiospora genomes using comparative genomics revels a genus with tremendous synthesis potential of carbohydrate active enzymes and secondary metabolites.</title>
        <authorList>
            <person name="Sorensen T."/>
        </authorList>
    </citation>
    <scope>NUCLEOTIDE SEQUENCE [LARGE SCALE GENOMIC DNA]</scope>
    <source>
        <strain evidence="4 5">CBS 135458</strain>
    </source>
</reference>
<keyword evidence="5" id="KW-1185">Reference proteome</keyword>
<evidence type="ECO:0000313" key="5">
    <source>
        <dbReference type="Proteomes" id="UP001480595"/>
    </source>
</evidence>
<dbReference type="EMBL" id="JAQQWL010000004">
    <property type="protein sequence ID" value="KAK8076718.1"/>
    <property type="molecule type" value="Genomic_DNA"/>
</dbReference>
<sequence>MRPHQQGPLTIPATPDRALTNPRARTPYTEWCLPQPDETWAQPAEHAYRIAVETLKKELSQDEFRSICATPGQNSLREVQSAVQAALKEYETRARSSKARKWLSNSVFDTLAQHYPEFTSLAWGTFKFLFTAILNHEELLTEISKAISRIGDMLPRTELHSELYPTERMREAVALLYAQIIEFALMAVRWFKKGKIMHSVAAIVHPFKLSFGPIIDEISELSRRVDELANAASKAEIRDQHAKIHNLERRMSQLMELMIAQQSRQNEILIDLRGQKQFFRNAQLEDVHQLMLEQGTPDSESSLAFCRSMRTRRIQKLATQLSTASIPTLKAWVDEPTLVAAAGREPRDSDEPPRFRRRVLDRRPRRRVPHYLGPAIPG</sequence>
<gene>
    <name evidence="4" type="ORF">PG994_003990</name>
</gene>
<evidence type="ECO:0000259" key="3">
    <source>
        <dbReference type="Pfam" id="PF24809"/>
    </source>
</evidence>
<dbReference type="Pfam" id="PF24809">
    <property type="entry name" value="DUF7708"/>
    <property type="match status" value="1"/>
</dbReference>
<proteinExistence type="predicted"/>
<dbReference type="GeneID" id="92088462"/>
<feature type="coiled-coil region" evidence="1">
    <location>
        <begin position="218"/>
        <end position="264"/>
    </location>
</feature>
<feature type="region of interest" description="Disordered" evidence="2">
    <location>
        <begin position="1"/>
        <end position="22"/>
    </location>
</feature>
<accession>A0ABR1VZS9</accession>
<feature type="domain" description="DUF7708" evidence="3">
    <location>
        <begin position="105"/>
        <end position="237"/>
    </location>
</feature>
<keyword evidence="1" id="KW-0175">Coiled coil</keyword>
<evidence type="ECO:0000313" key="4">
    <source>
        <dbReference type="EMBL" id="KAK8076718.1"/>
    </source>
</evidence>
<dbReference type="InterPro" id="IPR056125">
    <property type="entry name" value="DUF7708"/>
</dbReference>
<feature type="compositionally biased region" description="Basic and acidic residues" evidence="2">
    <location>
        <begin position="344"/>
        <end position="354"/>
    </location>
</feature>
<dbReference type="RefSeq" id="XP_066719677.1">
    <property type="nucleotide sequence ID" value="XM_066855399.1"/>
</dbReference>
<feature type="compositionally biased region" description="Basic residues" evidence="2">
    <location>
        <begin position="355"/>
        <end position="369"/>
    </location>
</feature>
<name>A0ABR1VZS9_9PEZI</name>
<evidence type="ECO:0000256" key="1">
    <source>
        <dbReference type="SAM" id="Coils"/>
    </source>
</evidence>
<organism evidence="4 5">
    <name type="scientific">Apiospora phragmitis</name>
    <dbReference type="NCBI Taxonomy" id="2905665"/>
    <lineage>
        <taxon>Eukaryota</taxon>
        <taxon>Fungi</taxon>
        <taxon>Dikarya</taxon>
        <taxon>Ascomycota</taxon>
        <taxon>Pezizomycotina</taxon>
        <taxon>Sordariomycetes</taxon>
        <taxon>Xylariomycetidae</taxon>
        <taxon>Amphisphaeriales</taxon>
        <taxon>Apiosporaceae</taxon>
        <taxon>Apiospora</taxon>
    </lineage>
</organism>
<protein>
    <submittedName>
        <fullName evidence="4">Nacht domain protein</fullName>
    </submittedName>
</protein>
<dbReference type="Proteomes" id="UP001480595">
    <property type="component" value="Unassembled WGS sequence"/>
</dbReference>